<dbReference type="AlphaFoldDB" id="A0A9Y2JR03"/>
<dbReference type="PANTHER" id="PTHR35807:SF1">
    <property type="entry name" value="TRANSCRIPTIONAL REGULATOR REDD"/>
    <property type="match status" value="1"/>
</dbReference>
<dbReference type="Gene3D" id="1.25.40.10">
    <property type="entry name" value="Tetratricopeptide repeat domain"/>
    <property type="match status" value="2"/>
</dbReference>
<dbReference type="GO" id="GO:0003677">
    <property type="term" value="F:DNA binding"/>
    <property type="evidence" value="ECO:0007669"/>
    <property type="project" value="UniProtKB-UniRule"/>
</dbReference>
<organism evidence="8 9">
    <name type="scientific">Amycolatopsis mongoliensis</name>
    <dbReference type="NCBI Taxonomy" id="715475"/>
    <lineage>
        <taxon>Bacteria</taxon>
        <taxon>Bacillati</taxon>
        <taxon>Actinomycetota</taxon>
        <taxon>Actinomycetes</taxon>
        <taxon>Pseudonocardiales</taxon>
        <taxon>Pseudonocardiaceae</taxon>
        <taxon>Amycolatopsis</taxon>
    </lineage>
</organism>
<dbReference type="InterPro" id="IPR005158">
    <property type="entry name" value="BTAD"/>
</dbReference>
<name>A0A9Y2JR03_9PSEU</name>
<dbReference type="KEGG" id="amog:QRX60_04145"/>
<dbReference type="Pfam" id="PF13424">
    <property type="entry name" value="TPR_12"/>
    <property type="match status" value="1"/>
</dbReference>
<dbReference type="GO" id="GO:0006355">
    <property type="term" value="P:regulation of DNA-templated transcription"/>
    <property type="evidence" value="ECO:0007669"/>
    <property type="project" value="InterPro"/>
</dbReference>
<dbReference type="InterPro" id="IPR036388">
    <property type="entry name" value="WH-like_DNA-bd_sf"/>
</dbReference>
<feature type="repeat" description="TPR" evidence="5">
    <location>
        <begin position="819"/>
        <end position="852"/>
    </location>
</feature>
<dbReference type="InterPro" id="IPR011990">
    <property type="entry name" value="TPR-like_helical_dom_sf"/>
</dbReference>
<feature type="domain" description="OmpR/PhoB-type" evidence="7">
    <location>
        <begin position="1"/>
        <end position="92"/>
    </location>
</feature>
<dbReference type="InterPro" id="IPR027417">
    <property type="entry name" value="P-loop_NTPase"/>
</dbReference>
<keyword evidence="2" id="KW-0805">Transcription regulation</keyword>
<dbReference type="SUPFAM" id="SSF52540">
    <property type="entry name" value="P-loop containing nucleoside triphosphate hydrolases"/>
    <property type="match status" value="1"/>
</dbReference>
<evidence type="ECO:0000256" key="5">
    <source>
        <dbReference type="PROSITE-ProRule" id="PRU00339"/>
    </source>
</evidence>
<evidence type="ECO:0000256" key="1">
    <source>
        <dbReference type="ARBA" id="ARBA00005820"/>
    </source>
</evidence>
<keyword evidence="9" id="KW-1185">Reference proteome</keyword>
<comment type="similarity">
    <text evidence="1">Belongs to the AfsR/DnrI/RedD regulatory family.</text>
</comment>
<gene>
    <name evidence="8" type="ORF">QRX60_04145</name>
</gene>
<dbReference type="SMART" id="SM01043">
    <property type="entry name" value="BTAD"/>
    <property type="match status" value="1"/>
</dbReference>
<evidence type="ECO:0000259" key="7">
    <source>
        <dbReference type="PROSITE" id="PS51755"/>
    </source>
</evidence>
<dbReference type="SMART" id="SM00862">
    <property type="entry name" value="Trans_reg_C"/>
    <property type="match status" value="1"/>
</dbReference>
<dbReference type="CDD" id="cd00383">
    <property type="entry name" value="trans_reg_C"/>
    <property type="match status" value="1"/>
</dbReference>
<evidence type="ECO:0000256" key="6">
    <source>
        <dbReference type="PROSITE-ProRule" id="PRU01091"/>
    </source>
</evidence>
<accession>A0A9Y2JR03</accession>
<dbReference type="Pfam" id="PF00486">
    <property type="entry name" value="Trans_reg_C"/>
    <property type="match status" value="1"/>
</dbReference>
<dbReference type="Proteomes" id="UP001239397">
    <property type="component" value="Chromosome"/>
</dbReference>
<evidence type="ECO:0000313" key="9">
    <source>
        <dbReference type="Proteomes" id="UP001239397"/>
    </source>
</evidence>
<dbReference type="SUPFAM" id="SSF48452">
    <property type="entry name" value="TPR-like"/>
    <property type="match status" value="2"/>
</dbReference>
<dbReference type="PRINTS" id="PR00364">
    <property type="entry name" value="DISEASERSIST"/>
</dbReference>
<dbReference type="PROSITE" id="PS51755">
    <property type="entry name" value="OMPR_PHOB"/>
    <property type="match status" value="1"/>
</dbReference>
<dbReference type="EMBL" id="CP127295">
    <property type="protein sequence ID" value="WIY03065.1"/>
    <property type="molecule type" value="Genomic_DNA"/>
</dbReference>
<evidence type="ECO:0000313" key="8">
    <source>
        <dbReference type="EMBL" id="WIY03065.1"/>
    </source>
</evidence>
<dbReference type="Gene3D" id="3.40.50.300">
    <property type="entry name" value="P-loop containing nucleotide triphosphate hydrolases"/>
    <property type="match status" value="1"/>
</dbReference>
<dbReference type="SMART" id="SM00028">
    <property type="entry name" value="TPR"/>
    <property type="match status" value="4"/>
</dbReference>
<reference evidence="8 9" key="1">
    <citation type="submission" date="2023-06" db="EMBL/GenBank/DDBJ databases">
        <authorList>
            <person name="Oyuntsetseg B."/>
            <person name="Kim S.B."/>
        </authorList>
    </citation>
    <scope>NUCLEOTIDE SEQUENCE [LARGE SCALE GENOMIC DNA]</scope>
    <source>
        <strain evidence="8 9">4-36</strain>
    </source>
</reference>
<sequence>MQFRILGHVELLLGDREVALGRAKERSLLGVLMLHHGKVVAVRTVTEALWDDPPDHARKDLHAYVSRLRASLRDAGVSAKIVTQHAGYQFLPEGDDLDYARFKELVRNGELAREAGRFDDAAAALREAMSLWRGPVVEDLGTVWMEQKREDIDRYERVAGYQALCAVELERRDYRAVLRILDEAMVDHELDTQYIAQRITALNGLGHYEVFDTYWKQVYDRFARSFGTGPGQDLQELHQQLLQSRDSPAPADRQRTQAALRAVPPAQLPSTVSQFVDRTEDVGRLDDLFVRSRVGGPPATLIVAVTGPAGVGKTELGLHWAHAVRERFPHGQLHADLGGYGTGPPRDAADVLAEFLDALGVAASAIPASPSARIRMLRTLLDDHRVLVFLDNARDSAQVVPLLPGSAHSVVVVTSRHRLSDLVTHHGAFRLEVRPFSEAEIARLLGNLLRDTPAEPPDPAAVLALTGGAPQAVRTLAELLPGAGGLPSPAELLLAGELASGTILTSVLWSYHALGAPAARLFRSLALHVSPGLALEAILALDGTDEESTRGALTAIGSLYLVSRDDGRYRMDALTRAAGERLALAHDSPADRRQAEARLLDWYIARATDAAEVLAPALRRTAELPAGRLPDFAAAEEFLAGEEASLCAAIRRAASDNLARAVTLLRLARPHLAFDGAGSDWPEAVETVLLAARDGHDLDGEGQALATLARIHDDPDKIAESLELANTIFGNTGNGRDRSEVLLLLARHAEDAGDRARALSCLREALDIQHSLNEPGQCAAAHGDLGTYLRRQDELEEAETHLSHAKMLYAELGDHRRHAATALELGLLSRRTGRTTEAIRWFTEAVELHERYPAGHEQTLTALVELSETACDAEEHGDVLLYARKALGVSRADHVQVVRALVALVRSLAATGRQVEAWTESRQTLALVADVDDPVRGHVREQFTKLGLWPPDRD</sequence>
<dbReference type="SUPFAM" id="SSF46894">
    <property type="entry name" value="C-terminal effector domain of the bipartite response regulators"/>
    <property type="match status" value="1"/>
</dbReference>
<dbReference type="Pfam" id="PF03704">
    <property type="entry name" value="BTAD"/>
    <property type="match status" value="1"/>
</dbReference>
<keyword evidence="5" id="KW-0802">TPR repeat</keyword>
<dbReference type="InterPro" id="IPR019734">
    <property type="entry name" value="TPR_rpt"/>
</dbReference>
<evidence type="ECO:0000256" key="2">
    <source>
        <dbReference type="ARBA" id="ARBA00023015"/>
    </source>
</evidence>
<feature type="DNA-binding region" description="OmpR/PhoB-type" evidence="6">
    <location>
        <begin position="1"/>
        <end position="92"/>
    </location>
</feature>
<dbReference type="PANTHER" id="PTHR35807">
    <property type="entry name" value="TRANSCRIPTIONAL REGULATOR REDD-RELATED"/>
    <property type="match status" value="1"/>
</dbReference>
<keyword evidence="3 6" id="KW-0238">DNA-binding</keyword>
<dbReference type="Gene3D" id="1.10.10.10">
    <property type="entry name" value="Winged helix-like DNA-binding domain superfamily/Winged helix DNA-binding domain"/>
    <property type="match status" value="1"/>
</dbReference>
<dbReference type="InterPro" id="IPR016032">
    <property type="entry name" value="Sig_transdc_resp-reg_C-effctor"/>
</dbReference>
<evidence type="ECO:0000256" key="4">
    <source>
        <dbReference type="ARBA" id="ARBA00023163"/>
    </source>
</evidence>
<dbReference type="PROSITE" id="PS50005">
    <property type="entry name" value="TPR"/>
    <property type="match status" value="1"/>
</dbReference>
<dbReference type="InterPro" id="IPR051677">
    <property type="entry name" value="AfsR-DnrI-RedD_regulator"/>
</dbReference>
<proteinExistence type="inferred from homology"/>
<dbReference type="GO" id="GO:0000160">
    <property type="term" value="P:phosphorelay signal transduction system"/>
    <property type="evidence" value="ECO:0007669"/>
    <property type="project" value="InterPro"/>
</dbReference>
<evidence type="ECO:0000256" key="3">
    <source>
        <dbReference type="ARBA" id="ARBA00023125"/>
    </source>
</evidence>
<keyword evidence="4" id="KW-0804">Transcription</keyword>
<protein>
    <submittedName>
        <fullName evidence="8">BTAD domain-containing putative transcriptional regulator</fullName>
    </submittedName>
</protein>
<dbReference type="RefSeq" id="WP_285999466.1">
    <property type="nucleotide sequence ID" value="NZ_CP127295.1"/>
</dbReference>
<dbReference type="InterPro" id="IPR001867">
    <property type="entry name" value="OmpR/PhoB-type_DNA-bd"/>
</dbReference>